<dbReference type="Proteomes" id="UP000069272">
    <property type="component" value="Chromosome 3R"/>
</dbReference>
<dbReference type="CDD" id="cd07042">
    <property type="entry name" value="STAS_SulP_like_sulfate_transporter"/>
    <property type="match status" value="1"/>
</dbReference>
<evidence type="ECO:0000256" key="2">
    <source>
        <dbReference type="ARBA" id="ARBA00007168"/>
    </source>
</evidence>
<dbReference type="NCBIfam" id="TIGR00815">
    <property type="entry name" value="sulP"/>
    <property type="match status" value="1"/>
</dbReference>
<reference evidence="6 7" key="1">
    <citation type="journal article" date="2017" name="G3 (Bethesda)">
        <title>The Physical Genome Mapping of Anopheles albimanus Corrected Scaffold Misassemblies and Identified Interarm Rearrangements in Genus Anopheles.</title>
        <authorList>
            <person name="Artemov G.N."/>
            <person name="Peery A.N."/>
            <person name="Jiang X."/>
            <person name="Tu Z."/>
            <person name="Stegniy V.N."/>
            <person name="Sharakhova M.V."/>
            <person name="Sharakhov I.V."/>
        </authorList>
    </citation>
    <scope>NUCLEOTIDE SEQUENCE [LARGE SCALE GENOMIC DNA]</scope>
    <source>
        <strain evidence="6 7">ALBI9_A</strain>
    </source>
</reference>
<dbReference type="InterPro" id="IPR002645">
    <property type="entry name" value="STAS_dom"/>
</dbReference>
<dbReference type="InterPro" id="IPR011547">
    <property type="entry name" value="SLC26A/SulP_dom"/>
</dbReference>
<dbReference type="VEuPathDB" id="VectorBase:AALB007010"/>
<organism evidence="6 7">
    <name type="scientific">Anopheles albimanus</name>
    <name type="common">New world malaria mosquito</name>
    <dbReference type="NCBI Taxonomy" id="7167"/>
    <lineage>
        <taxon>Eukaryota</taxon>
        <taxon>Metazoa</taxon>
        <taxon>Ecdysozoa</taxon>
        <taxon>Arthropoda</taxon>
        <taxon>Hexapoda</taxon>
        <taxon>Insecta</taxon>
        <taxon>Pterygota</taxon>
        <taxon>Neoptera</taxon>
        <taxon>Endopterygota</taxon>
        <taxon>Diptera</taxon>
        <taxon>Nematocera</taxon>
        <taxon>Culicoidea</taxon>
        <taxon>Culicidae</taxon>
        <taxon>Anophelinae</taxon>
        <taxon>Anopheles</taxon>
    </lineage>
</organism>
<keyword evidence="3" id="KW-0812">Transmembrane</keyword>
<reference evidence="6" key="2">
    <citation type="submission" date="2022-08" db="UniProtKB">
        <authorList>
            <consortium name="EnsemblMetazoa"/>
        </authorList>
    </citation>
    <scope>IDENTIFICATION</scope>
    <source>
        <strain evidence="6">STECLA/ALBI9_A</strain>
    </source>
</reference>
<evidence type="ECO:0000313" key="7">
    <source>
        <dbReference type="Proteomes" id="UP000069272"/>
    </source>
</evidence>
<dbReference type="InterPro" id="IPR007603">
    <property type="entry name" value="Choline_transptr-like"/>
</dbReference>
<dbReference type="PROSITE" id="PS50801">
    <property type="entry name" value="STAS"/>
    <property type="match status" value="1"/>
</dbReference>
<dbReference type="EnsemblMetazoa" id="AALB007010-RA">
    <property type="protein sequence ID" value="AALB007010-PA"/>
    <property type="gene ID" value="AALB007010"/>
</dbReference>
<keyword evidence="4" id="KW-1133">Transmembrane helix</keyword>
<evidence type="ECO:0000313" key="6">
    <source>
        <dbReference type="EnsemblMetazoa" id="AALB007010-PA"/>
    </source>
</evidence>
<dbReference type="STRING" id="7167.A0A182FKG2"/>
<protein>
    <submittedName>
        <fullName evidence="6">Uncharacterized protein</fullName>
    </submittedName>
</protein>
<dbReference type="Pfam" id="PF04515">
    <property type="entry name" value="Choline_transpo"/>
    <property type="match status" value="1"/>
</dbReference>
<dbReference type="VEuPathDB" id="VectorBase:AALB20_028957"/>
<comment type="similarity">
    <text evidence="2">Belongs to the CTL (choline transporter-like) family.</text>
</comment>
<dbReference type="FunFam" id="3.30.750.24:FF:000047">
    <property type="entry name" value="Prestin-like Protein"/>
    <property type="match status" value="1"/>
</dbReference>
<sequence length="1160" mass="128737">MRQQQTGLTKVQSAAEHCDEQRALGREILEEKMEKLQSFLARYVNNLISVITNDTSVHQTSQMVVEDVLESWRMILVFLACSMIASLILITMLRWIAKPLVWVSIIGVITALSYGVYYSYTEYRKISANPVAAHVNVSPNLSSLVSSWFKSDRTWLWILIVLSIVLVVLLLVVLVLRKRIVIAIALIKEGSKAVSASFSTVFFPIVPWILQAGVIVFSVVVLLFLASIGDPVHRVSGLNSSTSCVCSNGYKEGDICDPSVFNEQCRDVNVGTYARCVDAACHFQNVDTPTIVGYFHAVNVLGFFWGVCFVSAFSEMVLAFTFATWYWTRPKARLPFFVLTRGVTRTIFFHLGTIAFGSLIIAICKIIRAMLEYLDHKLKKYDNGVTRAILCCCRCFFWCLESFLKFLNTNAYIMCAIYGKNFCSSARDAFGLLTRNILRAIALDKVTGFLFFLSKLLLACGMAAVTYTFFDSEIPKTPLNYPFVPAVLVFLGTYVIASIFFSVYSVAVDTLFLCFLIVTRPHYQLDDLNSAFNYFKPKTHFFQEALESMREVDTKSCLSGLFPIFKWLPEYSFPSDFIGDLISGLTVGVMHIPQGMGYALLANMPPITGIYTAFFPVFIYFLFGTSRHNSMGTLAVVSIMTGKVVYNHSGEGSNYSNLEVGTALCFLVGLIQLVMCLLRMGVASFLLSEALVSGFTTGAAVYVFTSQMKDILGVTLPPLGSRFEIVYTYYELGKKIPEANLMNVAIAACAIIILLINNEIIKPRLAKVCIIPIPIQLILVVSGTLLSIQFNLKDNFGMKVVGTIPQGLPAPKLPNFDILPEILMESITVAVVGYTVSVSLGIIFAKKENYEIGFNQELLALGAGNLFGSFFSCYPFAASLSRAAIQYLAGGKTQITGLVSCSLLAVVLLYVASFFQPLPRCILASIIAVSVQGLLMQAKDLPKFWRQGFFDGVTWLLTFVSVVFISIDIGLLVGFALSISSIFVRALKPYMCQMGNVANSDVYLDLTRYQGLIEHRGIKIIHYAGGLHFASRATFKNTVCQFLGINLTEEIKRQKDPEFCRADDAIHFLILDFTALSYIDPSAISTFKQFTKELESIGIQTLLAGCSPLVFEKMKKCGFLGSEETYVRTYPTIHDAVHYGQKQLRLRAAGATPTIQEVRL</sequence>
<dbReference type="InterPro" id="IPR001902">
    <property type="entry name" value="SLC26A/SulP_fam"/>
</dbReference>
<proteinExistence type="inferred from homology"/>
<dbReference type="Pfam" id="PF01740">
    <property type="entry name" value="STAS"/>
    <property type="match status" value="1"/>
</dbReference>
<evidence type="ECO:0000256" key="5">
    <source>
        <dbReference type="ARBA" id="ARBA00023136"/>
    </source>
</evidence>
<evidence type="ECO:0000256" key="3">
    <source>
        <dbReference type="ARBA" id="ARBA00022692"/>
    </source>
</evidence>
<dbReference type="GO" id="GO:0022857">
    <property type="term" value="F:transmembrane transporter activity"/>
    <property type="evidence" value="ECO:0007669"/>
    <property type="project" value="InterPro"/>
</dbReference>
<name>A0A182FKG2_ANOAL</name>
<dbReference type="InterPro" id="IPR036513">
    <property type="entry name" value="STAS_dom_sf"/>
</dbReference>
<keyword evidence="7" id="KW-1185">Reference proteome</keyword>
<dbReference type="SUPFAM" id="SSF52091">
    <property type="entry name" value="SpoIIaa-like"/>
    <property type="match status" value="1"/>
</dbReference>
<dbReference type="GO" id="GO:0016020">
    <property type="term" value="C:membrane"/>
    <property type="evidence" value="ECO:0007669"/>
    <property type="project" value="UniProtKB-SubCell"/>
</dbReference>
<dbReference type="AlphaFoldDB" id="A0A182FKG2"/>
<accession>A0A182FKG2</accession>
<dbReference type="PANTHER" id="PTHR11814">
    <property type="entry name" value="SULFATE TRANSPORTER"/>
    <property type="match status" value="1"/>
</dbReference>
<keyword evidence="5" id="KW-0472">Membrane</keyword>
<dbReference type="Pfam" id="PF00916">
    <property type="entry name" value="Sulfate_transp"/>
    <property type="match status" value="1"/>
</dbReference>
<evidence type="ECO:0000256" key="4">
    <source>
        <dbReference type="ARBA" id="ARBA00022989"/>
    </source>
</evidence>
<dbReference type="Gene3D" id="3.30.750.24">
    <property type="entry name" value="STAS domain"/>
    <property type="match status" value="1"/>
</dbReference>
<evidence type="ECO:0000256" key="1">
    <source>
        <dbReference type="ARBA" id="ARBA00004141"/>
    </source>
</evidence>
<dbReference type="VEuPathDB" id="VectorBase:AALB20_035206"/>
<comment type="subcellular location">
    <subcellularLocation>
        <location evidence="1">Membrane</location>
        <topology evidence="1">Multi-pass membrane protein</topology>
    </subcellularLocation>
</comment>